<evidence type="ECO:0008006" key="3">
    <source>
        <dbReference type="Google" id="ProtNLM"/>
    </source>
</evidence>
<protein>
    <recommendedName>
        <fullName evidence="3">Transmembrane protein</fullName>
    </recommendedName>
</protein>
<evidence type="ECO:0000256" key="1">
    <source>
        <dbReference type="SAM" id="Phobius"/>
    </source>
</evidence>
<name>A0A2T4CX96_9GAMM</name>
<keyword evidence="1" id="KW-0472">Membrane</keyword>
<feature type="transmembrane region" description="Helical" evidence="1">
    <location>
        <begin position="74"/>
        <end position="106"/>
    </location>
</feature>
<comment type="caution">
    <text evidence="2">The sequence shown here is derived from an EMBL/GenBank/DDBJ whole genome shotgun (WGS) entry which is preliminary data.</text>
</comment>
<sequence>MSEPRIIPNPSPDPVMNDNSNQAKTLTIVIYALQAASFIVGLTFLVAVIMNYIKRDDVRGTWLESHFRWQIRTFWFCLLWGLIGALLSAVVIGVFILLANAIWVIYRIAKGWMNVAENKPMYT</sequence>
<evidence type="ECO:0000313" key="2">
    <source>
        <dbReference type="EMBL" id="PTB86148.1"/>
    </source>
</evidence>
<reference evidence="2" key="1">
    <citation type="submission" date="2018-03" db="EMBL/GenBank/DDBJ databases">
        <title>Cross-interface Injection: A General Nanoliter Liquid Handling Method Applied to Single Cells Genome Amplification Automated Nanoliter Liquid Handling Applied to Single Cell Multiple Displacement Amplification.</title>
        <authorList>
            <person name="Yun J."/>
            <person name="Xu P."/>
            <person name="Xu J."/>
            <person name="Dai X."/>
            <person name="Wang Y."/>
            <person name="Zheng X."/>
            <person name="Cao C."/>
            <person name="Yi Q."/>
            <person name="Zhu Y."/>
            <person name="Wang L."/>
            <person name="Dong Z."/>
            <person name="Huang Y."/>
            <person name="Huang L."/>
            <person name="Du W."/>
        </authorList>
    </citation>
    <scope>NUCLEOTIDE SEQUENCE [LARGE SCALE GENOMIC DNA]</scope>
    <source>
        <strain evidence="2">Z-D3-2</strain>
    </source>
</reference>
<feature type="transmembrane region" description="Helical" evidence="1">
    <location>
        <begin position="28"/>
        <end position="53"/>
    </location>
</feature>
<keyword evidence="1" id="KW-0812">Transmembrane</keyword>
<dbReference type="AlphaFoldDB" id="A0A2T4CX96"/>
<keyword evidence="1" id="KW-1133">Transmembrane helix</keyword>
<dbReference type="EMBL" id="PYVN01000035">
    <property type="protein sequence ID" value="PTB86148.1"/>
    <property type="molecule type" value="Genomic_DNA"/>
</dbReference>
<organism evidence="2">
    <name type="scientific">Pseudidiomarina aestuarii</name>
    <dbReference type="NCBI Taxonomy" id="624146"/>
    <lineage>
        <taxon>Bacteria</taxon>
        <taxon>Pseudomonadati</taxon>
        <taxon>Pseudomonadota</taxon>
        <taxon>Gammaproteobacteria</taxon>
        <taxon>Alteromonadales</taxon>
        <taxon>Idiomarinaceae</taxon>
        <taxon>Pseudidiomarina</taxon>
    </lineage>
</organism>
<gene>
    <name evidence="2" type="ORF">C9940_03615</name>
</gene>
<accession>A0A2T4CX96</accession>
<proteinExistence type="predicted"/>